<dbReference type="GO" id="GO:0006376">
    <property type="term" value="P:mRNA splice site recognition"/>
    <property type="evidence" value="ECO:0007669"/>
    <property type="project" value="InterPro"/>
</dbReference>
<reference evidence="6" key="1">
    <citation type="journal article" date="2019" name="Curr. Biol.">
        <title>Genome Sequence of Striga asiatica Provides Insight into the Evolution of Plant Parasitism.</title>
        <authorList>
            <person name="Yoshida S."/>
            <person name="Kim S."/>
            <person name="Wafula E.K."/>
            <person name="Tanskanen J."/>
            <person name="Kim Y.M."/>
            <person name="Honaas L."/>
            <person name="Yang Z."/>
            <person name="Spallek T."/>
            <person name="Conn C.E."/>
            <person name="Ichihashi Y."/>
            <person name="Cheong K."/>
            <person name="Cui S."/>
            <person name="Der J.P."/>
            <person name="Gundlach H."/>
            <person name="Jiao Y."/>
            <person name="Hori C."/>
            <person name="Ishida J.K."/>
            <person name="Kasahara H."/>
            <person name="Kiba T."/>
            <person name="Kim M.S."/>
            <person name="Koo N."/>
            <person name="Laohavisit A."/>
            <person name="Lee Y.H."/>
            <person name="Lumba S."/>
            <person name="McCourt P."/>
            <person name="Mortimer J.C."/>
            <person name="Mutuku J.M."/>
            <person name="Nomura T."/>
            <person name="Sasaki-Sekimoto Y."/>
            <person name="Seto Y."/>
            <person name="Wang Y."/>
            <person name="Wakatake T."/>
            <person name="Sakakibara H."/>
            <person name="Demura T."/>
            <person name="Yamaguchi S."/>
            <person name="Yoneyama K."/>
            <person name="Manabe R.I."/>
            <person name="Nelson D.C."/>
            <person name="Schulman A.H."/>
            <person name="Timko M.P."/>
            <person name="dePamphilis C.W."/>
            <person name="Choi D."/>
            <person name="Shirasu K."/>
        </authorList>
    </citation>
    <scope>NUCLEOTIDE SEQUENCE [LARGE SCALE GENOMIC DNA]</scope>
    <source>
        <strain evidence="6">cv. UVA1</strain>
    </source>
</reference>
<dbReference type="PANTHER" id="PTHR31088:SF12">
    <property type="entry name" value="MEMBRANE-ASSOCIATED PROTEIN VIPP1, CHLOROPLASTIC"/>
    <property type="match status" value="1"/>
</dbReference>
<keyword evidence="6" id="KW-1185">Reference proteome</keyword>
<organism evidence="5 6">
    <name type="scientific">Striga asiatica</name>
    <name type="common">Asiatic witchweed</name>
    <name type="synonym">Buchnera asiatica</name>
    <dbReference type="NCBI Taxonomy" id="4170"/>
    <lineage>
        <taxon>Eukaryota</taxon>
        <taxon>Viridiplantae</taxon>
        <taxon>Streptophyta</taxon>
        <taxon>Embryophyta</taxon>
        <taxon>Tracheophyta</taxon>
        <taxon>Spermatophyta</taxon>
        <taxon>Magnoliopsida</taxon>
        <taxon>eudicotyledons</taxon>
        <taxon>Gunneridae</taxon>
        <taxon>Pentapetalae</taxon>
        <taxon>asterids</taxon>
        <taxon>lamiids</taxon>
        <taxon>Lamiales</taxon>
        <taxon>Orobanchaceae</taxon>
        <taxon>Buchnereae</taxon>
        <taxon>Striga</taxon>
    </lineage>
</organism>
<evidence type="ECO:0000256" key="2">
    <source>
        <dbReference type="ARBA" id="ARBA00043985"/>
    </source>
</evidence>
<comment type="caution">
    <text evidence="5">The sequence shown here is derived from an EMBL/GenBank/DDBJ whole genome shotgun (WGS) entry which is preliminary data.</text>
</comment>
<comment type="similarity">
    <text evidence="2">Belongs to the PspA/Vipp/IM30 family.</text>
</comment>
<evidence type="ECO:0000256" key="4">
    <source>
        <dbReference type="SAM" id="MobiDB-lite"/>
    </source>
</evidence>
<dbReference type="PANTHER" id="PTHR31088">
    <property type="entry name" value="MEMBRANE-ASSOCIATED PROTEIN VIPP1, CHLOROPLASTIC"/>
    <property type="match status" value="1"/>
</dbReference>
<evidence type="ECO:0000256" key="3">
    <source>
        <dbReference type="SAM" id="Coils"/>
    </source>
</evidence>
<feature type="compositionally biased region" description="Basic and acidic residues" evidence="4">
    <location>
        <begin position="878"/>
        <end position="896"/>
    </location>
</feature>
<dbReference type="Gene3D" id="3.40.50.300">
    <property type="entry name" value="P-loop containing nucleotide triphosphate hydrolases"/>
    <property type="match status" value="1"/>
</dbReference>
<dbReference type="GO" id="GO:0005685">
    <property type="term" value="C:U1 snRNP"/>
    <property type="evidence" value="ECO:0007669"/>
    <property type="project" value="InterPro"/>
</dbReference>
<dbReference type="Proteomes" id="UP000325081">
    <property type="component" value="Unassembled WGS sequence"/>
</dbReference>
<dbReference type="SUPFAM" id="SSF52540">
    <property type="entry name" value="P-loop containing nucleoside triphosphate hydrolases"/>
    <property type="match status" value="1"/>
</dbReference>
<dbReference type="Pfam" id="PF04012">
    <property type="entry name" value="PspA_IM30"/>
    <property type="match status" value="1"/>
</dbReference>
<keyword evidence="3" id="KW-0175">Coiled coil</keyword>
<protein>
    <submittedName>
        <fullName evidence="5">ATP binding protein</fullName>
    </submittedName>
</protein>
<dbReference type="OrthoDB" id="434485at2759"/>
<feature type="coiled-coil region" evidence="3">
    <location>
        <begin position="728"/>
        <end position="815"/>
    </location>
</feature>
<comment type="similarity">
    <text evidence="1">Belongs to the Luc7 family.</text>
</comment>
<accession>A0A5A7R1U4</accession>
<feature type="compositionally biased region" description="Basic and acidic residues" evidence="4">
    <location>
        <begin position="855"/>
        <end position="864"/>
    </location>
</feature>
<dbReference type="Pfam" id="PF03194">
    <property type="entry name" value="LUC7"/>
    <property type="match status" value="2"/>
</dbReference>
<dbReference type="GO" id="GO:0003729">
    <property type="term" value="F:mRNA binding"/>
    <property type="evidence" value="ECO:0007669"/>
    <property type="project" value="InterPro"/>
</dbReference>
<feature type="region of interest" description="Disordered" evidence="4">
    <location>
        <begin position="855"/>
        <end position="896"/>
    </location>
</feature>
<evidence type="ECO:0000313" key="6">
    <source>
        <dbReference type="Proteomes" id="UP000325081"/>
    </source>
</evidence>
<sequence length="896" mass="99333">MDALRKQLDVLMGANRNGDVQEVARKYYDRDVCRLFLAGVCPHELFQLTKIDMGPCPKVHSLQLRKEYEEAKAKGVDNYDRDLEDTIDRLIVECDRKISRALKRLDEEDAKAAIAISVSEVTQTPETIELSKQIKEKLKEVDRLDFEGNTDMKIRAVEELEELRVKRADMQANLLLDAFNKDRASLPQPLTNASQVTPMPAAVPDPRIQEMINEKLKKAEELGEQGMVDEAQKALEEAEALKKLPAAPQEPVLDSSKYTAADVRITDQKLRVCDICGAFLSVYDSDRRLADHFGGKLHLGYMQIREKLADLQARCKIAALKKQKKPNVKPLKKREDREMRSVRENIARSVAMVITTISGGIMIEGAGTVTGIMTEANVMTVSAKEGETAPALVGLTRGVAIGPVPIPENGREIMTATGVDTSWASSLQGGRSALCVSILPVLFRFCDEATSALDSTTEAEILNALKSLANNRTAIFIAHRLTTAMQCDDVCRVCGYISSVIIALQVALFYYFSTLSALRGSTSRSDSSLALTLEAQTIYSWGLDLDVGSRRTALEFLLSRIRVSMASSSVTPVAPCGGRREAVIVRTPVFRTIFLGRGVGTSRYMDIQLKCSRRSRSNCHGGAFGVRMSLFDRFARVVKSYANALISTFEDPEKILDQAVLEMNEDLIKLRQATARVLASQKQLENRYKAAQQASEDWYRRAQLALGKGDEDLAREALTRRKSYSDNANAMKTQIDQQKAVVDNLVNNTRLLESKIQEAKSKKDTLKARAQSAKTATKVNEMLGNVNTSSSLSAFEKMEEKVMAMESEAEALNQLTSDDLEGKVPFCFKYIGDILEFALLETSSVDDDLANLKKELSGSTKKGDLPAGRTPVSSLKFQDPDVEKELNELRQKAQEY</sequence>
<dbReference type="InterPro" id="IPR007157">
    <property type="entry name" value="PspA_VIPP1"/>
</dbReference>
<name>A0A5A7R1U4_STRAF</name>
<dbReference type="AlphaFoldDB" id="A0A5A7R1U4"/>
<evidence type="ECO:0000313" key="5">
    <source>
        <dbReference type="EMBL" id="GER51336.1"/>
    </source>
</evidence>
<gene>
    <name evidence="5" type="ORF">STAS_28700</name>
</gene>
<proteinExistence type="inferred from homology"/>
<dbReference type="EMBL" id="BKCP01009626">
    <property type="protein sequence ID" value="GER51336.1"/>
    <property type="molecule type" value="Genomic_DNA"/>
</dbReference>
<evidence type="ECO:0000256" key="1">
    <source>
        <dbReference type="ARBA" id="ARBA00005655"/>
    </source>
</evidence>
<dbReference type="InterPro" id="IPR027417">
    <property type="entry name" value="P-loop_NTPase"/>
</dbReference>
<dbReference type="InterPro" id="IPR004882">
    <property type="entry name" value="Luc7-rel"/>
</dbReference>